<feature type="active site" description="Proton donor" evidence="3">
    <location>
        <position position="199"/>
    </location>
</feature>
<dbReference type="Gene3D" id="3.20.20.80">
    <property type="entry name" value="Glycosidases"/>
    <property type="match status" value="1"/>
</dbReference>
<protein>
    <recommendedName>
        <fullName evidence="6">GH26 domain-containing protein</fullName>
    </recommendedName>
</protein>
<evidence type="ECO:0000256" key="5">
    <source>
        <dbReference type="SAM" id="Phobius"/>
    </source>
</evidence>
<evidence type="ECO:0000313" key="7">
    <source>
        <dbReference type="EMBL" id="GGJ99596.1"/>
    </source>
</evidence>
<dbReference type="EMBL" id="BMQB01000006">
    <property type="protein sequence ID" value="GGJ99596.1"/>
    <property type="molecule type" value="Genomic_DNA"/>
</dbReference>
<evidence type="ECO:0000259" key="6">
    <source>
        <dbReference type="PROSITE" id="PS51764"/>
    </source>
</evidence>
<gene>
    <name evidence="7" type="ORF">GCM10010123_31900</name>
</gene>
<comment type="caution">
    <text evidence="7">The sequence shown here is derived from an EMBL/GenBank/DDBJ whole genome shotgun (WGS) entry which is preliminary data.</text>
</comment>
<dbReference type="PROSITE" id="PS51764">
    <property type="entry name" value="GH26"/>
    <property type="match status" value="1"/>
</dbReference>
<proteinExistence type="inferred from homology"/>
<keyword evidence="8" id="KW-1185">Reference proteome</keyword>
<keyword evidence="5" id="KW-1133">Transmembrane helix</keyword>
<dbReference type="Pfam" id="PF02156">
    <property type="entry name" value="Glyco_hydro_26"/>
    <property type="match status" value="1"/>
</dbReference>
<name>A0A8J3FB18_9ACTN</name>
<keyword evidence="5" id="KW-0812">Transmembrane</keyword>
<feature type="region of interest" description="Disordered" evidence="4">
    <location>
        <begin position="50"/>
        <end position="74"/>
    </location>
</feature>
<comment type="similarity">
    <text evidence="3">Belongs to the glycosyl hydrolase 26 family.</text>
</comment>
<keyword evidence="2 3" id="KW-0326">Glycosidase</keyword>
<feature type="domain" description="GH26" evidence="6">
    <location>
        <begin position="68"/>
        <end position="382"/>
    </location>
</feature>
<evidence type="ECO:0000256" key="1">
    <source>
        <dbReference type="ARBA" id="ARBA00022801"/>
    </source>
</evidence>
<evidence type="ECO:0000256" key="2">
    <source>
        <dbReference type="ARBA" id="ARBA00023295"/>
    </source>
</evidence>
<keyword evidence="5" id="KW-0472">Membrane</keyword>
<dbReference type="GO" id="GO:0004553">
    <property type="term" value="F:hydrolase activity, hydrolyzing O-glycosyl compounds"/>
    <property type="evidence" value="ECO:0007669"/>
    <property type="project" value="InterPro"/>
</dbReference>
<evidence type="ECO:0000256" key="4">
    <source>
        <dbReference type="SAM" id="MobiDB-lite"/>
    </source>
</evidence>
<dbReference type="SUPFAM" id="SSF51445">
    <property type="entry name" value="(Trans)glycosidases"/>
    <property type="match status" value="1"/>
</dbReference>
<feature type="active site" description="Nucleophile" evidence="3">
    <location>
        <position position="317"/>
    </location>
</feature>
<dbReference type="InterPro" id="IPR017853">
    <property type="entry name" value="GH"/>
</dbReference>
<reference evidence="7" key="2">
    <citation type="submission" date="2020-09" db="EMBL/GenBank/DDBJ databases">
        <authorList>
            <person name="Sun Q."/>
            <person name="Ohkuma M."/>
        </authorList>
    </citation>
    <scope>NUCLEOTIDE SEQUENCE</scope>
    <source>
        <strain evidence="7">JCM 3090</strain>
    </source>
</reference>
<evidence type="ECO:0000313" key="8">
    <source>
        <dbReference type="Proteomes" id="UP000649739"/>
    </source>
</evidence>
<evidence type="ECO:0000256" key="3">
    <source>
        <dbReference type="PROSITE-ProRule" id="PRU01100"/>
    </source>
</evidence>
<dbReference type="InterPro" id="IPR022790">
    <property type="entry name" value="GH26_dom"/>
</dbReference>
<keyword evidence="1 3" id="KW-0378">Hydrolase</keyword>
<dbReference type="AlphaFoldDB" id="A0A8J3FB18"/>
<feature type="transmembrane region" description="Helical" evidence="5">
    <location>
        <begin position="21"/>
        <end position="41"/>
    </location>
</feature>
<sequence>MSKRPARRRLPVRVAAIPWRTGVAAATGTLVLIAGAAWYAVRPLPSRQLGKPVLPSPSVSGATRLGPAPAPSGSGKLAPDCRVGLKLVPTCGVLWGVAPGAFTVDRGTRALAAFERSTGRTQSIYHAYHRGQKGLFPTAAERRLAAERGRERLLFLNWKPTRLSWAEIARGGADGYLDRLAAHIRRTHRERFFFTVHHEPEDDVRPRPGSGYTAEDYAAMYRHVVTRLRSRGATNLVSVIVHMAYPKLTSQWWFDALYPGDDVVDWIGFDTYAYSDPGYGHGDFAELVNRRSARYGWPGFYTWATTRHPDKPLMVAEWGVWHSGANTAHQERFYRSVARQIGNFPRIRAMVYFDTPSDQRKRDSRPTRTRAGLDAFRTLARDPVFSVRVGPRR</sequence>
<reference evidence="7" key="1">
    <citation type="journal article" date="2014" name="Int. J. Syst. Evol. Microbiol.">
        <title>Complete genome sequence of Corynebacterium casei LMG S-19264T (=DSM 44701T), isolated from a smear-ripened cheese.</title>
        <authorList>
            <consortium name="US DOE Joint Genome Institute (JGI-PGF)"/>
            <person name="Walter F."/>
            <person name="Albersmeier A."/>
            <person name="Kalinowski J."/>
            <person name="Ruckert C."/>
        </authorList>
    </citation>
    <scope>NUCLEOTIDE SEQUENCE</scope>
    <source>
        <strain evidence="7">JCM 3090</strain>
    </source>
</reference>
<accession>A0A8J3FB18</accession>
<organism evidence="7 8">
    <name type="scientific">Pilimelia anulata</name>
    <dbReference type="NCBI Taxonomy" id="53371"/>
    <lineage>
        <taxon>Bacteria</taxon>
        <taxon>Bacillati</taxon>
        <taxon>Actinomycetota</taxon>
        <taxon>Actinomycetes</taxon>
        <taxon>Micromonosporales</taxon>
        <taxon>Micromonosporaceae</taxon>
        <taxon>Pilimelia</taxon>
    </lineage>
</organism>
<dbReference type="RefSeq" id="WP_189170929.1">
    <property type="nucleotide sequence ID" value="NZ_BMQB01000006.1"/>
</dbReference>
<dbReference type="Proteomes" id="UP000649739">
    <property type="component" value="Unassembled WGS sequence"/>
</dbReference>